<protein>
    <submittedName>
        <fullName evidence="1">Uncharacterized protein</fullName>
    </submittedName>
</protein>
<evidence type="ECO:0000313" key="2">
    <source>
        <dbReference type="Proteomes" id="UP000008633"/>
    </source>
</evidence>
<name>E6WY45_NITSE</name>
<keyword evidence="2" id="KW-1185">Reference proteome</keyword>
<evidence type="ECO:0000313" key="1">
    <source>
        <dbReference type="EMBL" id="ADV46419.1"/>
    </source>
</evidence>
<dbReference type="AlphaFoldDB" id="E6WY45"/>
<dbReference type="STRING" id="749222.Nitsa_1166"/>
<accession>E6WY45</accession>
<sequence>MANKYIEIKADGSVVVSQGILDEYPEINAYIDNGKLIVENVWHEEFLRTIGPGVFWCEAQEFESYGVLFRDGNRAVVDSVDGLVVRYMSHNPSDLALEGPIASENMERLISPYGGIAIDIRGELEKYVSGGLSLDSLATIAAGKIRSGKFDSVLDGNAVKSAIAENIQVVPKSEISKFLNSAIDTTEILSGFSSMVGGERFSITGYGNDGYIHIDVESAGKIQLDSDDTPKDVSAIERYLIDNHFSFSGGMGAILNPVPLGVIRGMSDGGIHTLLGKHIQNGDILHRIVVTSKAGATMDGSLDNPAFDAEMPYVDLNYDAGVTPIETVAEMIVQFFRAYGEARVLRINGGAAVYKPDTIAANDSTPENLTVLGNVRFIMGAFALALQSGAPLQLSSLSLVGDLYIPEKIAGGITHLYVNDSRGQYQFDYSILPDNIEISGGGWDISPGGTLTISSPEGAAILKNGSIMSRVSNIHIPSPSTGDGAYLWNIDDPSIPVSINGIEEVGPLPDTENARLTEIQYARYCISTGKTSFNCLSSEVALAIDSTDGLTIAHQRDDNTEALFLVGAFKKAYDGTDVSAGIIGSGIQGWRTALRDVSVRGARLLGPGPESNPSPIAADMLREGLLSDGDVTCPHAIRAEDKAIIKDILNALATAYINNIRWGGYGGGSQIPEDKSKNPTNILREIYDKIFSDEGRIEAFTRGETIDYTSHDGYVSLHISRNGILQDPAALAFGKLIVDGDNISLTYDDPHDFKASNGIIRARMWDTGRADGGFSYAADTVAMTEKYVSGIHVDPDGSIDDIPYIDPPQPGPYKPSIRVEYTPTKKDDGTIVVSYAAYDEDDNDITDQFSTITIGDGFLHKEEV</sequence>
<dbReference type="RefSeq" id="WP_013554110.1">
    <property type="nucleotide sequence ID" value="NC_014935.1"/>
</dbReference>
<reference evidence="1 2" key="1">
    <citation type="journal article" date="2011" name="Stand. Genomic Sci.">
        <title>Complete genome sequence of Nitratifractor salsuginis type strain (E9I37-1).</title>
        <authorList>
            <person name="Anderson I."/>
            <person name="Sikorski J."/>
            <person name="Zeytun A."/>
            <person name="Nolan M."/>
            <person name="Lapidus A."/>
            <person name="Lucas S."/>
            <person name="Hammon N."/>
            <person name="Deshpande S."/>
            <person name="Cheng J.F."/>
            <person name="Tapia R."/>
            <person name="Han C."/>
            <person name="Goodwin L."/>
            <person name="Pitluck S."/>
            <person name="Liolios K."/>
            <person name="Pagani I."/>
            <person name="Ivanova N."/>
            <person name="Huntemann M."/>
            <person name="Mavromatis K."/>
            <person name="Ovchinikova G."/>
            <person name="Pati A."/>
            <person name="Chen A."/>
            <person name="Palaniappan K."/>
            <person name="Land M."/>
            <person name="Hauser L."/>
            <person name="Brambilla E.M."/>
            <person name="Ngatchou-Djao O.D."/>
            <person name="Rohde M."/>
            <person name="Tindall B.J."/>
            <person name="Goker M."/>
            <person name="Detter J.C."/>
            <person name="Woyke T."/>
            <person name="Bristow J."/>
            <person name="Eisen J.A."/>
            <person name="Markowitz V."/>
            <person name="Hugenholtz P."/>
            <person name="Klenk H.P."/>
            <person name="Kyrpides N.C."/>
        </authorList>
    </citation>
    <scope>NUCLEOTIDE SEQUENCE [LARGE SCALE GENOMIC DNA]</scope>
    <source>
        <strain evidence="2">DSM 16511 / JCM 12458 / E9I37-1</strain>
    </source>
</reference>
<dbReference type="EMBL" id="CP002452">
    <property type="protein sequence ID" value="ADV46419.1"/>
    <property type="molecule type" value="Genomic_DNA"/>
</dbReference>
<proteinExistence type="predicted"/>
<gene>
    <name evidence="1" type="ordered locus">Nitsa_1166</name>
</gene>
<organism evidence="1 2">
    <name type="scientific">Nitratifractor salsuginis (strain DSM 16511 / JCM 12458 / E9I37-1)</name>
    <dbReference type="NCBI Taxonomy" id="749222"/>
    <lineage>
        <taxon>Bacteria</taxon>
        <taxon>Pseudomonadati</taxon>
        <taxon>Campylobacterota</taxon>
        <taxon>Epsilonproteobacteria</taxon>
        <taxon>Campylobacterales</taxon>
        <taxon>Sulfurovaceae</taxon>
        <taxon>Nitratifractor</taxon>
    </lineage>
</organism>
<dbReference type="KEGG" id="nsa:Nitsa_1166"/>
<dbReference type="Proteomes" id="UP000008633">
    <property type="component" value="Chromosome"/>
</dbReference>
<reference evidence="2" key="2">
    <citation type="submission" date="2011-01" db="EMBL/GenBank/DDBJ databases">
        <title>The complete genome of Nitratifractor salsuginis DSM 16511.</title>
        <authorList>
            <consortium name="US DOE Joint Genome Institute (JGI-PGF)"/>
            <person name="Lucas S."/>
            <person name="Copeland A."/>
            <person name="Lapidus A."/>
            <person name="Bruce D."/>
            <person name="Goodwin L."/>
            <person name="Pitluck S."/>
            <person name="Kyrpides N."/>
            <person name="Mavromatis K."/>
            <person name="Ivanova N."/>
            <person name="Mikhailova N."/>
            <person name="Zeytun A."/>
            <person name="Detter J.C."/>
            <person name="Tapia R."/>
            <person name="Han C."/>
            <person name="Land M."/>
            <person name="Hauser L."/>
            <person name="Markowitz V."/>
            <person name="Cheng J.-F."/>
            <person name="Hugenholtz P."/>
            <person name="Woyke T."/>
            <person name="Wu D."/>
            <person name="Tindall B."/>
            <person name="Schuetze A."/>
            <person name="Brambilla E."/>
            <person name="Klenk H.-P."/>
            <person name="Eisen J.A."/>
        </authorList>
    </citation>
    <scope>NUCLEOTIDE SEQUENCE [LARGE SCALE GENOMIC DNA]</scope>
    <source>
        <strain evidence="2">DSM 16511 / JCM 12458 / E9I37-1</strain>
    </source>
</reference>
<dbReference type="HOGENOM" id="CLU_331448_0_0_7"/>